<dbReference type="Gene3D" id="2.30.30.380">
    <property type="entry name" value="Zn-finger domain of Sec23/24"/>
    <property type="match status" value="1"/>
</dbReference>
<feature type="compositionally biased region" description="Low complexity" evidence="8">
    <location>
        <begin position="87"/>
        <end position="98"/>
    </location>
</feature>
<evidence type="ECO:0000256" key="4">
    <source>
        <dbReference type="ARBA" id="ARBA00008334"/>
    </source>
</evidence>
<feature type="domain" description="Zinc finger Sec23/Sec24-type" evidence="9">
    <location>
        <begin position="385"/>
        <end position="418"/>
    </location>
</feature>
<comment type="subcellular location">
    <subcellularLocation>
        <location evidence="3">Cytoplasm</location>
        <location evidence="3">Cytosol</location>
    </subcellularLocation>
    <subcellularLocation>
        <location evidence="1">Cytoplasmic vesicle</location>
        <location evidence="1">COPII-coated vesicle membrane</location>
        <topology evidence="1">Peripheral membrane protein</topology>
        <orientation evidence="1">Cytoplasmic side</orientation>
    </subcellularLocation>
    <subcellularLocation>
        <location evidence="2">Endoplasmic reticulum membrane</location>
        <topology evidence="2">Peripheral membrane protein</topology>
        <orientation evidence="2">Cytoplasmic side</orientation>
    </subcellularLocation>
</comment>
<feature type="region of interest" description="Disordered" evidence="8">
    <location>
        <begin position="25"/>
        <end position="65"/>
    </location>
</feature>
<organism evidence="13 14">
    <name type="scientific">Merluccius polli</name>
    <name type="common">Benguela hake</name>
    <name type="synonym">Merluccius cadenati</name>
    <dbReference type="NCBI Taxonomy" id="89951"/>
    <lineage>
        <taxon>Eukaryota</taxon>
        <taxon>Metazoa</taxon>
        <taxon>Chordata</taxon>
        <taxon>Craniata</taxon>
        <taxon>Vertebrata</taxon>
        <taxon>Euteleostomi</taxon>
        <taxon>Actinopterygii</taxon>
        <taxon>Neopterygii</taxon>
        <taxon>Teleostei</taxon>
        <taxon>Neoteleostei</taxon>
        <taxon>Acanthomorphata</taxon>
        <taxon>Zeiogadaria</taxon>
        <taxon>Gadariae</taxon>
        <taxon>Gadiformes</taxon>
        <taxon>Gadoidei</taxon>
        <taxon>Merlucciidae</taxon>
        <taxon>Merluccius</taxon>
    </lineage>
</organism>
<dbReference type="GO" id="GO:0005789">
    <property type="term" value="C:endoplasmic reticulum membrane"/>
    <property type="evidence" value="ECO:0007669"/>
    <property type="project" value="UniProtKB-SubCell"/>
</dbReference>
<keyword evidence="6" id="KW-0653">Protein transport</keyword>
<dbReference type="InterPro" id="IPR006896">
    <property type="entry name" value="Sec23/24_trunk_dom"/>
</dbReference>
<dbReference type="InterPro" id="IPR036465">
    <property type="entry name" value="vWFA_dom_sf"/>
</dbReference>
<dbReference type="GO" id="GO:0006886">
    <property type="term" value="P:intracellular protein transport"/>
    <property type="evidence" value="ECO:0007669"/>
    <property type="project" value="InterPro"/>
</dbReference>
<evidence type="ECO:0000256" key="2">
    <source>
        <dbReference type="ARBA" id="ARBA00004397"/>
    </source>
</evidence>
<evidence type="ECO:0000256" key="6">
    <source>
        <dbReference type="ARBA" id="ARBA00022927"/>
    </source>
</evidence>
<evidence type="ECO:0000256" key="3">
    <source>
        <dbReference type="ARBA" id="ARBA00004514"/>
    </source>
</evidence>
<reference evidence="13" key="1">
    <citation type="journal article" date="2023" name="Front. Mar. Sci.">
        <title>A new Merluccius polli reference genome to investigate the effects of global change in West African waters.</title>
        <authorList>
            <person name="Mateo J.L."/>
            <person name="Blanco-Fernandez C."/>
            <person name="Garcia-Vazquez E."/>
            <person name="Machado-Schiaffino G."/>
        </authorList>
    </citation>
    <scope>NUCLEOTIDE SEQUENCE</scope>
    <source>
        <strain evidence="13">C29</strain>
        <tissue evidence="13">Fin</tissue>
    </source>
</reference>
<evidence type="ECO:0000256" key="5">
    <source>
        <dbReference type="ARBA" id="ARBA00022448"/>
    </source>
</evidence>
<sequence length="1048" mass="114390">MVNLSTASQSTMDAAAKQLAHNFNPQTHTTNTLPSFQHLNLGSPAHADPQEASKSPPPQRNYVYQSNITSPSCHAYWASQEPAAYCSSSNAPHANAAHQHTQGSNPGRSHGMSPLHSHERQQSDPSFPPHLLANQELRPCEHPPVSPYPPHLDASKASPALPCLPPYREQHVFNGAQSLYQPSMSSSLPLTGQCPSQGHHSRPPTEYRHVNRAAPPLPPAGSLPLPAVPSSPIQQQPQWTLPARNGEALYEAVSQEALHQGPQVLDGSDGAQSPSSESRYGLDPKILPSAVRVMAEDRAEWEGKIYVSGPDSSLPPLATTCCNIEDGGSASPQAVRSTMYSVPCEAQAARLSRLPLGALLSPLARHGPGERPLPICSEPECLKGCGECGASMCPAMSWQDCGQRFYCPFCGKLNDVPWQHYQPTTGVAGLRVDWDQRPELHKGSYEIIHPNKAEAAVLLLALDVSPPALRGGHLDFVTQQIRMLLYSLHRQEGTTEPPDLRVGLLTYDSRVHLYDLSPTLSRPHMLVVTETDDLQLPVREGLLVSLKDCVDSIDSVLQLIPLFTAEGEDPHGVPIELPIRAGLAVLQAMSCPGKLLLFHTAPLTEGEHTHFSGFLGSNKQKPSEPAVSLASECVNQGCGVHLFMLSQQDVGGAWPGNIPYLTGGVLYVYNHLQGEMERQCFSTDLRRTVEAETVYKAQLRVHVSKELRVSGCYGLFVPGDKPSQVAVATLDWRTTLAVELAYLRDLDEERGVAIQVTATYSDPAGQRRTRVHTLTLRCSRHLLDAFRHCQAQALLAFYCKKMYCAVLERPLQDLRGELQAEVTASLACYRKHCSSACVSTGQLVLPQHLRPLPVYINSLRKSEVLLPGRRSSVHQRLQLRCQVLRMDTPTTATHFYPLLLPLPRCVEDCSDAAGPPDPADGLRCTADSLDQGGLYLVSGPLALLLWVGSHVPPHTLVQLFNTSCFSSLPSGETKMSALDNSLSIRVCSLIDMLSSQAPYARKLWVVKQGDGCEEALQRHLVEDKSPNGGASYADFLYHLHINSVKLLQ</sequence>
<dbReference type="GO" id="GO:0070971">
    <property type="term" value="C:endoplasmic reticulum exit site"/>
    <property type="evidence" value="ECO:0007669"/>
    <property type="project" value="TreeGrafter"/>
</dbReference>
<gene>
    <name evidence="13" type="primary">SEC24C_0</name>
    <name evidence="13" type="ORF">N1851_025629</name>
</gene>
<dbReference type="InterPro" id="IPR036175">
    <property type="entry name" value="Sec23/24_helical_dom_sf"/>
</dbReference>
<keyword evidence="5" id="KW-0813">Transport</keyword>
<dbReference type="InterPro" id="IPR036174">
    <property type="entry name" value="Znf_Sec23_Sec24_sf"/>
</dbReference>
<dbReference type="AlphaFoldDB" id="A0AA47MD90"/>
<accession>A0AA47MD90</accession>
<feature type="domain" description="Sec23/Sec24 trunk" evidence="10">
    <location>
        <begin position="457"/>
        <end position="689"/>
    </location>
</feature>
<dbReference type="GO" id="GO:0090110">
    <property type="term" value="P:COPII-coated vesicle cargo loading"/>
    <property type="evidence" value="ECO:0007669"/>
    <property type="project" value="TreeGrafter"/>
</dbReference>
<evidence type="ECO:0000259" key="10">
    <source>
        <dbReference type="Pfam" id="PF04811"/>
    </source>
</evidence>
<dbReference type="InterPro" id="IPR012990">
    <property type="entry name" value="Beta-sandwich_Sec23_24"/>
</dbReference>
<feature type="compositionally biased region" description="Polar residues" evidence="8">
    <location>
        <begin position="184"/>
        <end position="198"/>
    </location>
</feature>
<dbReference type="GO" id="GO:0000149">
    <property type="term" value="F:SNARE binding"/>
    <property type="evidence" value="ECO:0007669"/>
    <property type="project" value="TreeGrafter"/>
</dbReference>
<dbReference type="SUPFAM" id="SSF53300">
    <property type="entry name" value="vWA-like"/>
    <property type="match status" value="1"/>
</dbReference>
<dbReference type="Pfam" id="PF04815">
    <property type="entry name" value="Sec23_helical"/>
    <property type="match status" value="1"/>
</dbReference>
<feature type="domain" description="Sec23/Sec24 helical" evidence="11">
    <location>
        <begin position="791"/>
        <end position="891"/>
    </location>
</feature>
<dbReference type="SUPFAM" id="SSF82754">
    <property type="entry name" value="C-terminal, gelsolin-like domain of Sec23/24"/>
    <property type="match status" value="1"/>
</dbReference>
<dbReference type="Proteomes" id="UP001174136">
    <property type="component" value="Unassembled WGS sequence"/>
</dbReference>
<keyword evidence="14" id="KW-1185">Reference proteome</keyword>
<evidence type="ECO:0000313" key="13">
    <source>
        <dbReference type="EMBL" id="KAK0138087.1"/>
    </source>
</evidence>
<dbReference type="GO" id="GO:0008270">
    <property type="term" value="F:zinc ion binding"/>
    <property type="evidence" value="ECO:0007669"/>
    <property type="project" value="InterPro"/>
</dbReference>
<dbReference type="GO" id="GO:0030127">
    <property type="term" value="C:COPII vesicle coat"/>
    <property type="evidence" value="ECO:0007669"/>
    <property type="project" value="InterPro"/>
</dbReference>
<dbReference type="Gene3D" id="2.60.40.1670">
    <property type="entry name" value="beta-sandwich domain of Sec23/24"/>
    <property type="match status" value="1"/>
</dbReference>
<dbReference type="InterPro" id="IPR036180">
    <property type="entry name" value="Gelsolin-like_dom_sf"/>
</dbReference>
<feature type="compositionally biased region" description="Pro residues" evidence="8">
    <location>
        <begin position="215"/>
        <end position="229"/>
    </location>
</feature>
<dbReference type="InterPro" id="IPR050550">
    <property type="entry name" value="SEC23_SEC24_subfamily"/>
</dbReference>
<feature type="compositionally biased region" description="Polar residues" evidence="8">
    <location>
        <begin position="25"/>
        <end position="40"/>
    </location>
</feature>
<dbReference type="GO" id="GO:0005829">
    <property type="term" value="C:cytosol"/>
    <property type="evidence" value="ECO:0007669"/>
    <property type="project" value="UniProtKB-SubCell"/>
</dbReference>
<dbReference type="Gene3D" id="1.20.120.730">
    <property type="entry name" value="Sec23/Sec24 helical domain"/>
    <property type="match status" value="1"/>
</dbReference>
<dbReference type="EMBL" id="JAOPHQ010004835">
    <property type="protein sequence ID" value="KAK0138087.1"/>
    <property type="molecule type" value="Genomic_DNA"/>
</dbReference>
<comment type="caution">
    <text evidence="13">The sequence shown here is derived from an EMBL/GenBank/DDBJ whole genome shotgun (WGS) entry which is preliminary data.</text>
</comment>
<evidence type="ECO:0000259" key="12">
    <source>
        <dbReference type="Pfam" id="PF08033"/>
    </source>
</evidence>
<evidence type="ECO:0000259" key="11">
    <source>
        <dbReference type="Pfam" id="PF04815"/>
    </source>
</evidence>
<dbReference type="SUPFAM" id="SSF81995">
    <property type="entry name" value="beta-sandwich domain of Sec23/24"/>
    <property type="match status" value="1"/>
</dbReference>
<dbReference type="Pfam" id="PF04811">
    <property type="entry name" value="Sec23_trunk"/>
    <property type="match status" value="1"/>
</dbReference>
<evidence type="ECO:0000256" key="1">
    <source>
        <dbReference type="ARBA" id="ARBA00004299"/>
    </source>
</evidence>
<dbReference type="SUPFAM" id="SSF81811">
    <property type="entry name" value="Helical domain of Sec23/24"/>
    <property type="match status" value="1"/>
</dbReference>
<evidence type="ECO:0000259" key="9">
    <source>
        <dbReference type="Pfam" id="PF04810"/>
    </source>
</evidence>
<dbReference type="Gene3D" id="3.40.50.410">
    <property type="entry name" value="von Willebrand factor, type A domain"/>
    <property type="match status" value="1"/>
</dbReference>
<protein>
    <submittedName>
        <fullName evidence="13">Protein transport protein Sec24C</fullName>
    </submittedName>
</protein>
<dbReference type="Pfam" id="PF04810">
    <property type="entry name" value="zf-Sec23_Sec24"/>
    <property type="match status" value="1"/>
</dbReference>
<dbReference type="InterPro" id="IPR006900">
    <property type="entry name" value="Sec23/24_helical_dom"/>
</dbReference>
<evidence type="ECO:0000256" key="7">
    <source>
        <dbReference type="ARBA" id="ARBA00023329"/>
    </source>
</evidence>
<dbReference type="InterPro" id="IPR029006">
    <property type="entry name" value="ADF-H/Gelsolin-like_dom_sf"/>
</dbReference>
<dbReference type="InterPro" id="IPR006895">
    <property type="entry name" value="Znf_Sec23_Sec24"/>
</dbReference>
<dbReference type="Gene3D" id="3.40.20.10">
    <property type="entry name" value="Severin"/>
    <property type="match status" value="1"/>
</dbReference>
<keyword evidence="7" id="KW-0968">Cytoplasmic vesicle</keyword>
<dbReference type="SUPFAM" id="SSF82919">
    <property type="entry name" value="Zn-finger domain of Sec23/24"/>
    <property type="match status" value="1"/>
</dbReference>
<feature type="region of interest" description="Disordered" evidence="8">
    <location>
        <begin position="184"/>
        <end position="237"/>
    </location>
</feature>
<feature type="region of interest" description="Disordered" evidence="8">
    <location>
        <begin position="262"/>
        <end position="283"/>
    </location>
</feature>
<dbReference type="PANTHER" id="PTHR13803:SF29">
    <property type="entry name" value="PROTEIN TRANSPORT PROTEIN SEC24C"/>
    <property type="match status" value="1"/>
</dbReference>
<evidence type="ECO:0000313" key="14">
    <source>
        <dbReference type="Proteomes" id="UP001174136"/>
    </source>
</evidence>
<feature type="region of interest" description="Disordered" evidence="8">
    <location>
        <begin position="87"/>
        <end position="132"/>
    </location>
</feature>
<proteinExistence type="inferred from homology"/>
<evidence type="ECO:0000256" key="8">
    <source>
        <dbReference type="SAM" id="MobiDB-lite"/>
    </source>
</evidence>
<name>A0AA47MD90_MERPO</name>
<feature type="domain" description="Sec23/Sec24 beta-sandwich" evidence="12">
    <location>
        <begin position="695"/>
        <end position="778"/>
    </location>
</feature>
<comment type="similarity">
    <text evidence="4">Belongs to the SEC23/SEC24 family. SEC24 subfamily.</text>
</comment>
<dbReference type="PANTHER" id="PTHR13803">
    <property type="entry name" value="SEC24-RELATED PROTEIN"/>
    <property type="match status" value="1"/>
</dbReference>
<dbReference type="Pfam" id="PF08033">
    <property type="entry name" value="Sec23_BS"/>
    <property type="match status" value="1"/>
</dbReference>